<dbReference type="SUPFAM" id="SSF55961">
    <property type="entry name" value="Bet v1-like"/>
    <property type="match status" value="1"/>
</dbReference>
<dbReference type="EMBL" id="RAPY01000001">
    <property type="protein sequence ID" value="RKE56694.1"/>
    <property type="molecule type" value="Genomic_DNA"/>
</dbReference>
<organism evidence="1 2">
    <name type="scientific">Sphingobacterium detergens</name>
    <dbReference type="NCBI Taxonomy" id="1145106"/>
    <lineage>
        <taxon>Bacteria</taxon>
        <taxon>Pseudomonadati</taxon>
        <taxon>Bacteroidota</taxon>
        <taxon>Sphingobacteriia</taxon>
        <taxon>Sphingobacteriales</taxon>
        <taxon>Sphingobacteriaceae</taxon>
        <taxon>Sphingobacterium</taxon>
    </lineage>
</organism>
<dbReference type="RefSeq" id="WP_120258340.1">
    <property type="nucleotide sequence ID" value="NZ_RAPY01000001.1"/>
</dbReference>
<sequence length="159" mass="18154">MPTLVLDTTVNAPIGIVFDLARSIDLHMYSTGKTNEKAIAGVTSGLIEAGQTVQWRAKHLGVYQMLTVRITKMEKPYFFEDKMIQGAFQSMDHQHLFEEQADGTVLMRDVFNFRAPLGPLGRFAEWSFLTGYMRRFLEERNHVIKLVAESGDYSRYLEG</sequence>
<dbReference type="InterPro" id="IPR023393">
    <property type="entry name" value="START-like_dom_sf"/>
</dbReference>
<comment type="caution">
    <text evidence="1">The sequence shown here is derived from an EMBL/GenBank/DDBJ whole genome shotgun (WGS) entry which is preliminary data.</text>
</comment>
<dbReference type="Proteomes" id="UP000286246">
    <property type="component" value="Unassembled WGS sequence"/>
</dbReference>
<protein>
    <submittedName>
        <fullName evidence="1">Ligand-binding SRPBCC domain-containing protein</fullName>
    </submittedName>
</protein>
<evidence type="ECO:0000313" key="2">
    <source>
        <dbReference type="Proteomes" id="UP000286246"/>
    </source>
</evidence>
<dbReference type="OrthoDB" id="9801773at2"/>
<keyword evidence="2" id="KW-1185">Reference proteome</keyword>
<dbReference type="CDD" id="cd07820">
    <property type="entry name" value="SRPBCC_3"/>
    <property type="match status" value="1"/>
</dbReference>
<dbReference type="Gene3D" id="3.30.530.20">
    <property type="match status" value="1"/>
</dbReference>
<name>A0A420BIV1_SPHD1</name>
<evidence type="ECO:0000313" key="1">
    <source>
        <dbReference type="EMBL" id="RKE56694.1"/>
    </source>
</evidence>
<proteinExistence type="predicted"/>
<dbReference type="AlphaFoldDB" id="A0A420BIV1"/>
<reference evidence="1 2" key="1">
    <citation type="submission" date="2018-09" db="EMBL/GenBank/DDBJ databases">
        <title>Genomic Encyclopedia of Type Strains, Phase III (KMG-III): the genomes of soil and plant-associated and newly described type strains.</title>
        <authorList>
            <person name="Whitman W."/>
        </authorList>
    </citation>
    <scope>NUCLEOTIDE SEQUENCE [LARGE SCALE GENOMIC DNA]</scope>
    <source>
        <strain evidence="1 2">CECT 7938</strain>
    </source>
</reference>
<accession>A0A420BIV1</accession>
<gene>
    <name evidence="1" type="ORF">DFQ12_1560</name>
</gene>